<dbReference type="Proteomes" id="UP000033772">
    <property type="component" value="Unassembled WGS sequence"/>
</dbReference>
<accession>A0A1J4N3Q8</accession>
<proteinExistence type="predicted"/>
<dbReference type="RefSeq" id="WP_045548532.1">
    <property type="nucleotide sequence ID" value="NZ_JZDQ02000018.1"/>
</dbReference>
<protein>
    <recommendedName>
        <fullName evidence="1">N-acetyltransferase domain-containing protein</fullName>
    </recommendedName>
</protein>
<dbReference type="Pfam" id="PF00583">
    <property type="entry name" value="Acetyltransf_1"/>
    <property type="match status" value="1"/>
</dbReference>
<dbReference type="InterPro" id="IPR000182">
    <property type="entry name" value="GNAT_dom"/>
</dbReference>
<evidence type="ECO:0000313" key="2">
    <source>
        <dbReference type="EMBL" id="OIJ26198.1"/>
    </source>
</evidence>
<evidence type="ECO:0000313" key="3">
    <source>
        <dbReference type="Proteomes" id="UP000033772"/>
    </source>
</evidence>
<dbReference type="PROSITE" id="PS51186">
    <property type="entry name" value="GNAT"/>
    <property type="match status" value="1"/>
</dbReference>
<dbReference type="GO" id="GO:0016747">
    <property type="term" value="F:acyltransferase activity, transferring groups other than amino-acyl groups"/>
    <property type="evidence" value="ECO:0007669"/>
    <property type="project" value="InterPro"/>
</dbReference>
<dbReference type="OrthoDB" id="3174529at2"/>
<dbReference type="STRING" id="1844.UG56_014260"/>
<gene>
    <name evidence="2" type="ORF">UG56_014260</name>
</gene>
<dbReference type="InterPro" id="IPR016181">
    <property type="entry name" value="Acyl_CoA_acyltransferase"/>
</dbReference>
<keyword evidence="3" id="KW-1185">Reference proteome</keyword>
<comment type="caution">
    <text evidence="2">The sequence shown here is derived from an EMBL/GenBank/DDBJ whole genome shotgun (WGS) entry which is preliminary data.</text>
</comment>
<reference evidence="2" key="1">
    <citation type="submission" date="2016-10" db="EMBL/GenBank/DDBJ databases">
        <title>Draft Genome Sequence of Nocardioides luteus Strain BAFB, an Alkane-Degrading Bacterium Isolated from JP-7 Polluted Soil.</title>
        <authorList>
            <person name="Brown L."/>
            <person name="Ruiz O.N."/>
            <person name="Gunasekera T."/>
        </authorList>
    </citation>
    <scope>NUCLEOTIDE SEQUENCE [LARGE SCALE GENOMIC DNA]</scope>
    <source>
        <strain evidence="2">BAFB</strain>
    </source>
</reference>
<dbReference type="EMBL" id="JZDQ02000018">
    <property type="protein sequence ID" value="OIJ26198.1"/>
    <property type="molecule type" value="Genomic_DNA"/>
</dbReference>
<dbReference type="SUPFAM" id="SSF55729">
    <property type="entry name" value="Acyl-CoA N-acyltransferases (Nat)"/>
    <property type="match status" value="1"/>
</dbReference>
<evidence type="ECO:0000259" key="1">
    <source>
        <dbReference type="PROSITE" id="PS51186"/>
    </source>
</evidence>
<organism evidence="2 3">
    <name type="scientific">Nocardioides luteus</name>
    <dbReference type="NCBI Taxonomy" id="1844"/>
    <lineage>
        <taxon>Bacteria</taxon>
        <taxon>Bacillati</taxon>
        <taxon>Actinomycetota</taxon>
        <taxon>Actinomycetes</taxon>
        <taxon>Propionibacteriales</taxon>
        <taxon>Nocardioidaceae</taxon>
        <taxon>Nocardioides</taxon>
    </lineage>
</organism>
<feature type="domain" description="N-acetyltransferase" evidence="1">
    <location>
        <begin position="149"/>
        <end position="294"/>
    </location>
</feature>
<sequence>MSPLPTLDFYTDPAEFLDVADGYLSAHPVLVSVVASVAGRAAEHGPMQTPYEWWAVARMEGEIVGVVMRTAPFEPYPLYVSPLPEAAAVEVARVLHERGEHPGGVNGSLPAARVVAEESARLWGGTVETAMATRLWELGDLVVPKEVPGKARLATYADLELCLEWFNDFGRAARDQAGNAGSAHGDEHHEAGEIRRRIDGGRILLWEDAGEVVHLTGFSAPAFGVARVGPVYTPQERWGRGYASAAVAEVCRRLLEAGARVCLFTDQDNPVSNHVYAKLGFRPVVDMANHTILR</sequence>
<dbReference type="Gene3D" id="3.40.630.30">
    <property type="match status" value="1"/>
</dbReference>
<dbReference type="AlphaFoldDB" id="A0A1J4N3Q8"/>
<name>A0A1J4N3Q8_9ACTN</name>